<comment type="caution">
    <text evidence="1">The sequence shown here is derived from an EMBL/GenBank/DDBJ whole genome shotgun (WGS) entry which is preliminary data.</text>
</comment>
<evidence type="ECO:0000313" key="2">
    <source>
        <dbReference type="Proteomes" id="UP000219994"/>
    </source>
</evidence>
<sequence length="96" mass="10267">MGEIGLFLFPDADDHWWAFGCAVHAGLGVRARLFARVRDQIDGPVIAHVVFAIVDLLDGDDSRTVNAAGNRALHGGSEVARFEPVVSVILSSAKPE</sequence>
<evidence type="ECO:0000313" key="1">
    <source>
        <dbReference type="EMBL" id="PDQ35514.1"/>
    </source>
</evidence>
<protein>
    <submittedName>
        <fullName evidence="1">Uncharacterized protein</fullName>
    </submittedName>
</protein>
<organism evidence="1 2">
    <name type="scientific">Candidatus Lumbricidiphila eiseniae</name>
    <dbReference type="NCBI Taxonomy" id="1969409"/>
    <lineage>
        <taxon>Bacteria</taxon>
        <taxon>Bacillati</taxon>
        <taxon>Actinomycetota</taxon>
        <taxon>Actinomycetes</taxon>
        <taxon>Micrococcales</taxon>
        <taxon>Microbacteriaceae</taxon>
        <taxon>Candidatus Lumbricidiphila</taxon>
    </lineage>
</organism>
<dbReference type="EMBL" id="NAEP01000032">
    <property type="protein sequence ID" value="PDQ35514.1"/>
    <property type="molecule type" value="Genomic_DNA"/>
</dbReference>
<proteinExistence type="predicted"/>
<accession>A0A2A6FRK7</accession>
<dbReference type="Proteomes" id="UP000219994">
    <property type="component" value="Unassembled WGS sequence"/>
</dbReference>
<gene>
    <name evidence="1" type="ORF">B5766_05465</name>
</gene>
<reference evidence="2" key="1">
    <citation type="submission" date="2017-03" db="EMBL/GenBank/DDBJ databases">
        <authorList>
            <person name="Lund M.B."/>
        </authorList>
    </citation>
    <scope>NUCLEOTIDE SEQUENCE [LARGE SCALE GENOMIC DNA]</scope>
</reference>
<name>A0A2A6FRK7_9MICO</name>
<dbReference type="AlphaFoldDB" id="A0A2A6FRK7"/>